<protein>
    <submittedName>
        <fullName evidence="3">SIS domain-containing protein</fullName>
    </submittedName>
</protein>
<dbReference type="SUPFAM" id="SSF53697">
    <property type="entry name" value="SIS domain"/>
    <property type="match status" value="1"/>
</dbReference>
<dbReference type="AlphaFoldDB" id="A0A7X2TEW8"/>
<dbReference type="InterPro" id="IPR035488">
    <property type="entry name" value="FrlB_SIS"/>
</dbReference>
<reference evidence="3 4" key="1">
    <citation type="submission" date="2019-08" db="EMBL/GenBank/DDBJ databases">
        <title>In-depth cultivation of the pig gut microbiome towards novel bacterial diversity and tailored functional studies.</title>
        <authorList>
            <person name="Wylensek D."/>
            <person name="Hitch T.C.A."/>
            <person name="Clavel T."/>
        </authorList>
    </citation>
    <scope>NUCLEOTIDE SEQUENCE [LARGE SCALE GENOMIC DNA]</scope>
    <source>
        <strain evidence="3 4">WCA-389-WT-23D1</strain>
    </source>
</reference>
<dbReference type="PIRSF" id="PIRSF009290">
    <property type="entry name" value="FrlB"/>
    <property type="match status" value="1"/>
</dbReference>
<accession>A0A7X2TEW8</accession>
<dbReference type="InterPro" id="IPR035490">
    <property type="entry name" value="GlmS/FrlB_SIS"/>
</dbReference>
<dbReference type="EMBL" id="VUMD01000023">
    <property type="protein sequence ID" value="MSS38351.1"/>
    <property type="molecule type" value="Genomic_DNA"/>
</dbReference>
<keyword evidence="4" id="KW-1185">Reference proteome</keyword>
<evidence type="ECO:0000313" key="3">
    <source>
        <dbReference type="EMBL" id="MSS38351.1"/>
    </source>
</evidence>
<dbReference type="InterPro" id="IPR046348">
    <property type="entry name" value="SIS_dom_sf"/>
</dbReference>
<dbReference type="Gene3D" id="3.40.50.12570">
    <property type="match status" value="1"/>
</dbReference>
<dbReference type="InterPro" id="IPR001347">
    <property type="entry name" value="SIS_dom"/>
</dbReference>
<dbReference type="PROSITE" id="PS51464">
    <property type="entry name" value="SIS"/>
    <property type="match status" value="1"/>
</dbReference>
<dbReference type="GO" id="GO:0006487">
    <property type="term" value="P:protein N-linked glycosylation"/>
    <property type="evidence" value="ECO:0007669"/>
    <property type="project" value="TreeGrafter"/>
</dbReference>
<name>A0A7X2TEW8_9CLOT</name>
<feature type="domain" description="SIS" evidence="2">
    <location>
        <begin position="12"/>
        <end position="150"/>
    </location>
</feature>
<dbReference type="GO" id="GO:0097367">
    <property type="term" value="F:carbohydrate derivative binding"/>
    <property type="evidence" value="ECO:0007669"/>
    <property type="project" value="InterPro"/>
</dbReference>
<gene>
    <name evidence="3" type="ORF">FYJ39_17890</name>
</gene>
<keyword evidence="1" id="KW-0472">Membrane</keyword>
<proteinExistence type="predicted"/>
<dbReference type="Proteomes" id="UP000429958">
    <property type="component" value="Unassembled WGS sequence"/>
</dbReference>
<sequence>MRKEHFDQIGRAVEALKKKGGVNVCYFVACGGSQAVLMAGQYIFDKETKVPSHVYTANEFVYDTPESLNENSLVISCSHSGNTPETVEATRLARERGAMTIALSNSEESELWNAAEYPVHYDWGKEVSDSDKNKGILYGLLFSLLKVLEPKEKWDVCLRELDKLTELSEKAKTQYQEQAKQWAKENKREKLIYTIGSGINYGEVYSTAMCWFMEMQWIHSGCIHSGDYFHGPFEVTDYDVPFLLVKSIGNTRFLDQRVENFSAKYSRKMLILDQKELPLDNVAQEAKPYLAAILSGVVIRVFVEAIAFERGHSLDVRRYMWHMEY</sequence>
<evidence type="ECO:0000313" key="4">
    <source>
        <dbReference type="Proteomes" id="UP000429958"/>
    </source>
</evidence>
<dbReference type="CDD" id="cd05009">
    <property type="entry name" value="SIS_GlmS_GlmD_2"/>
    <property type="match status" value="1"/>
</dbReference>
<dbReference type="InterPro" id="IPR024713">
    <property type="entry name" value="Fructosamine_deglycase_FrlB"/>
</dbReference>
<evidence type="ECO:0000259" key="2">
    <source>
        <dbReference type="PROSITE" id="PS51464"/>
    </source>
</evidence>
<dbReference type="Gene3D" id="3.40.50.10490">
    <property type="entry name" value="Glucose-6-phosphate isomerase like protein, domain 1"/>
    <property type="match status" value="1"/>
</dbReference>
<dbReference type="PANTHER" id="PTHR10937">
    <property type="entry name" value="GLUCOSAMINE--FRUCTOSE-6-PHOSPHATE AMINOTRANSFERASE, ISOMERIZING"/>
    <property type="match status" value="1"/>
</dbReference>
<keyword evidence="1" id="KW-1133">Transmembrane helix</keyword>
<dbReference type="PANTHER" id="PTHR10937:SF14">
    <property type="entry name" value="FRUCTOSELYSINE 6-PHOSPHATE DEGLYCASE"/>
    <property type="match status" value="1"/>
</dbReference>
<dbReference type="Gene3D" id="1.10.10.2240">
    <property type="match status" value="1"/>
</dbReference>
<dbReference type="GO" id="GO:0006002">
    <property type="term" value="P:fructose 6-phosphate metabolic process"/>
    <property type="evidence" value="ECO:0007669"/>
    <property type="project" value="TreeGrafter"/>
</dbReference>
<feature type="transmembrane region" description="Helical" evidence="1">
    <location>
        <begin position="21"/>
        <end position="44"/>
    </location>
</feature>
<dbReference type="GO" id="GO:0006047">
    <property type="term" value="P:UDP-N-acetylglucosamine metabolic process"/>
    <property type="evidence" value="ECO:0007669"/>
    <property type="project" value="TreeGrafter"/>
</dbReference>
<dbReference type="CDD" id="cd05710">
    <property type="entry name" value="SIS_1"/>
    <property type="match status" value="1"/>
</dbReference>
<evidence type="ECO:0000256" key="1">
    <source>
        <dbReference type="SAM" id="Phobius"/>
    </source>
</evidence>
<comment type="caution">
    <text evidence="3">The sequence shown here is derived from an EMBL/GenBank/DDBJ whole genome shotgun (WGS) entry which is preliminary data.</text>
</comment>
<dbReference type="RefSeq" id="WP_154473783.1">
    <property type="nucleotide sequence ID" value="NZ_DBEWUL010000175.1"/>
</dbReference>
<dbReference type="Pfam" id="PF01380">
    <property type="entry name" value="SIS"/>
    <property type="match status" value="1"/>
</dbReference>
<dbReference type="GO" id="GO:0004360">
    <property type="term" value="F:glutamine-fructose-6-phosphate transaminase (isomerizing) activity"/>
    <property type="evidence" value="ECO:0007669"/>
    <property type="project" value="TreeGrafter"/>
</dbReference>
<keyword evidence="1" id="KW-0812">Transmembrane</keyword>
<organism evidence="3 4">
    <name type="scientific">Clostridium porci</name>
    <dbReference type="NCBI Taxonomy" id="2605778"/>
    <lineage>
        <taxon>Bacteria</taxon>
        <taxon>Bacillati</taxon>
        <taxon>Bacillota</taxon>
        <taxon>Clostridia</taxon>
        <taxon>Eubacteriales</taxon>
        <taxon>Clostridiaceae</taxon>
        <taxon>Clostridium</taxon>
    </lineage>
</organism>